<protein>
    <submittedName>
        <fullName evidence="2">Uncharacterized protein</fullName>
    </submittedName>
</protein>
<evidence type="ECO:0000256" key="1">
    <source>
        <dbReference type="SAM" id="Phobius"/>
    </source>
</evidence>
<feature type="transmembrane region" description="Helical" evidence="1">
    <location>
        <begin position="37"/>
        <end position="54"/>
    </location>
</feature>
<keyword evidence="1" id="KW-1133">Transmembrane helix</keyword>
<reference evidence="2" key="1">
    <citation type="journal article" date="2020" name="Nature">
        <title>Giant virus diversity and host interactions through global metagenomics.</title>
        <authorList>
            <person name="Schulz F."/>
            <person name="Roux S."/>
            <person name="Paez-Espino D."/>
            <person name="Jungbluth S."/>
            <person name="Walsh D.A."/>
            <person name="Denef V.J."/>
            <person name="McMahon K.D."/>
            <person name="Konstantinidis K.T."/>
            <person name="Eloe-Fadrosh E.A."/>
            <person name="Kyrpides N.C."/>
            <person name="Woyke T."/>
        </authorList>
    </citation>
    <scope>NUCLEOTIDE SEQUENCE</scope>
    <source>
        <strain evidence="2">GVMAG-M-3300023179-99</strain>
    </source>
</reference>
<name>A0A6C0HGU3_9ZZZZ</name>
<keyword evidence="1" id="KW-0472">Membrane</keyword>
<evidence type="ECO:0000313" key="2">
    <source>
        <dbReference type="EMBL" id="QHT79365.1"/>
    </source>
</evidence>
<dbReference type="AlphaFoldDB" id="A0A6C0HGU3"/>
<keyword evidence="1" id="KW-0812">Transmembrane</keyword>
<organism evidence="2">
    <name type="scientific">viral metagenome</name>
    <dbReference type="NCBI Taxonomy" id="1070528"/>
    <lineage>
        <taxon>unclassified sequences</taxon>
        <taxon>metagenomes</taxon>
        <taxon>organismal metagenomes</taxon>
    </lineage>
</organism>
<proteinExistence type="predicted"/>
<dbReference type="EMBL" id="MN739948">
    <property type="protein sequence ID" value="QHT79365.1"/>
    <property type="molecule type" value="Genomic_DNA"/>
</dbReference>
<sequence length="56" mass="6366">MKLSQFMLLSSVVLSLLGGYADMTGHRVFGLSRQHYWSDATYICVLAIGIHLLWHK</sequence>
<accession>A0A6C0HGU3</accession>